<dbReference type="Pfam" id="PF12760">
    <property type="entry name" value="Zn_ribbon_IS1595"/>
    <property type="match status" value="1"/>
</dbReference>
<proteinExistence type="predicted"/>
<evidence type="ECO:0000313" key="2">
    <source>
        <dbReference type="EMBL" id="MDQ0115258.1"/>
    </source>
</evidence>
<dbReference type="RefSeq" id="WP_307206739.1">
    <property type="nucleotide sequence ID" value="NZ_JAUSSU010000010.1"/>
</dbReference>
<name>A0ABT9U6K6_PAEHA</name>
<organism evidence="2 3">
    <name type="scientific">Paenibacillus harenae</name>
    <dbReference type="NCBI Taxonomy" id="306543"/>
    <lineage>
        <taxon>Bacteria</taxon>
        <taxon>Bacillati</taxon>
        <taxon>Bacillota</taxon>
        <taxon>Bacilli</taxon>
        <taxon>Bacillales</taxon>
        <taxon>Paenibacillaceae</taxon>
        <taxon>Paenibacillus</taxon>
    </lineage>
</organism>
<dbReference type="InterPro" id="IPR024442">
    <property type="entry name" value="Transposase_Zn_ribbon"/>
</dbReference>
<feature type="domain" description="Transposase zinc-ribbon" evidence="1">
    <location>
        <begin position="14"/>
        <end position="60"/>
    </location>
</feature>
<gene>
    <name evidence="2" type="ORF">J2T15_004716</name>
</gene>
<protein>
    <submittedName>
        <fullName evidence="2">Transposase-like protein</fullName>
    </submittedName>
</protein>
<evidence type="ECO:0000313" key="3">
    <source>
        <dbReference type="Proteomes" id="UP001229346"/>
    </source>
</evidence>
<accession>A0ABT9U6K6</accession>
<sequence>MLGSLIEFDRMVATDQDCYDFIYKLKWPAGFRCPRCDHSFAYTISTRNLPLYECRDCKHQTTLTTGTMFNKSRTSLRKWLQALFVVSSTEESINAVQLADMIQVTYKTAWTMLNKIRMMISEYDRSHLLTGFVEAKLEVYMKQPLPTVDSLDKEQALIAASSTRPIQAPYFKIKLVKENQNPRQKLDPSVETGFVKEHVSPDLLQLTINRHCVNLPQSQDVMSQLAQSAFHWLNRNFHGLSLKYSQAYLDEYCYRKNVVSNANRSSLVHLLTLCLAQEPPRSPVPNWSDHELAAIKKIPVERSRIDWSTRYSNWKPADSVRSRITF</sequence>
<evidence type="ECO:0000259" key="1">
    <source>
        <dbReference type="Pfam" id="PF12760"/>
    </source>
</evidence>
<dbReference type="Proteomes" id="UP001229346">
    <property type="component" value="Unassembled WGS sequence"/>
</dbReference>
<keyword evidence="3" id="KW-1185">Reference proteome</keyword>
<dbReference type="EMBL" id="JAUSSU010000010">
    <property type="protein sequence ID" value="MDQ0115258.1"/>
    <property type="molecule type" value="Genomic_DNA"/>
</dbReference>
<comment type="caution">
    <text evidence="2">The sequence shown here is derived from an EMBL/GenBank/DDBJ whole genome shotgun (WGS) entry which is preliminary data.</text>
</comment>
<reference evidence="2 3" key="1">
    <citation type="submission" date="2023-07" db="EMBL/GenBank/DDBJ databases">
        <title>Sorghum-associated microbial communities from plants grown in Nebraska, USA.</title>
        <authorList>
            <person name="Schachtman D."/>
        </authorList>
    </citation>
    <scope>NUCLEOTIDE SEQUENCE [LARGE SCALE GENOMIC DNA]</scope>
    <source>
        <strain evidence="2 3">CC482</strain>
    </source>
</reference>